<feature type="region of interest" description="Disordered" evidence="4">
    <location>
        <begin position="631"/>
        <end position="659"/>
    </location>
</feature>
<dbReference type="GO" id="GO:0030690">
    <property type="term" value="C:Noc1p-Noc2p complex"/>
    <property type="evidence" value="ECO:0007669"/>
    <property type="project" value="TreeGrafter"/>
</dbReference>
<feature type="region of interest" description="Disordered" evidence="4">
    <location>
        <begin position="26"/>
        <end position="71"/>
    </location>
</feature>
<comment type="subcellular location">
    <subcellularLocation>
        <location evidence="1">Nucleus</location>
    </subcellularLocation>
</comment>
<dbReference type="PANTHER" id="PTHR12687">
    <property type="entry name" value="NUCLEOLAR COMPLEX 2 AND RAD4-RELATED"/>
    <property type="match status" value="1"/>
</dbReference>
<comment type="caution">
    <text evidence="5">The sequence shown here is derived from an EMBL/GenBank/DDBJ whole genome shotgun (WGS) entry which is preliminary data.</text>
</comment>
<dbReference type="PANTHER" id="PTHR12687:SF4">
    <property type="entry name" value="NUCLEOLAR COMPLEX PROTEIN 2 HOMOLOG"/>
    <property type="match status" value="1"/>
</dbReference>
<evidence type="ECO:0000256" key="4">
    <source>
        <dbReference type="SAM" id="MobiDB-lite"/>
    </source>
</evidence>
<keyword evidence="3" id="KW-0539">Nucleus</keyword>
<dbReference type="AlphaFoldDB" id="A0AAV1HX92"/>
<evidence type="ECO:0000313" key="5">
    <source>
        <dbReference type="EMBL" id="CAK0762807.1"/>
    </source>
</evidence>
<feature type="compositionally biased region" description="Acidic residues" evidence="4">
    <location>
        <begin position="640"/>
        <end position="650"/>
    </location>
</feature>
<dbReference type="GO" id="GO:0030691">
    <property type="term" value="C:Noc2p-Noc3p complex"/>
    <property type="evidence" value="ECO:0007669"/>
    <property type="project" value="TreeGrafter"/>
</dbReference>
<dbReference type="GO" id="GO:0005654">
    <property type="term" value="C:nucleoplasm"/>
    <property type="evidence" value="ECO:0007669"/>
    <property type="project" value="TreeGrafter"/>
</dbReference>
<evidence type="ECO:0000256" key="3">
    <source>
        <dbReference type="ARBA" id="ARBA00023242"/>
    </source>
</evidence>
<name>A0AAV1HX92_9CHLO</name>
<feature type="compositionally biased region" description="Acidic residues" evidence="4">
    <location>
        <begin position="695"/>
        <end position="711"/>
    </location>
</feature>
<evidence type="ECO:0000313" key="6">
    <source>
        <dbReference type="Proteomes" id="UP001314263"/>
    </source>
</evidence>
<evidence type="ECO:0000256" key="2">
    <source>
        <dbReference type="ARBA" id="ARBA00005907"/>
    </source>
</evidence>
<organism evidence="5 6">
    <name type="scientific">Coccomyxa viridis</name>
    <dbReference type="NCBI Taxonomy" id="1274662"/>
    <lineage>
        <taxon>Eukaryota</taxon>
        <taxon>Viridiplantae</taxon>
        <taxon>Chlorophyta</taxon>
        <taxon>core chlorophytes</taxon>
        <taxon>Trebouxiophyceae</taxon>
        <taxon>Trebouxiophyceae incertae sedis</taxon>
        <taxon>Coccomyxaceae</taxon>
        <taxon>Coccomyxa</taxon>
    </lineage>
</organism>
<feature type="region of interest" description="Disordered" evidence="4">
    <location>
        <begin position="671"/>
        <end position="711"/>
    </location>
</feature>
<dbReference type="GO" id="GO:0042273">
    <property type="term" value="P:ribosomal large subunit biogenesis"/>
    <property type="evidence" value="ECO:0007669"/>
    <property type="project" value="TreeGrafter"/>
</dbReference>
<reference evidence="5 6" key="1">
    <citation type="submission" date="2023-10" db="EMBL/GenBank/DDBJ databases">
        <authorList>
            <person name="Maclean D."/>
            <person name="Macfadyen A."/>
        </authorList>
    </citation>
    <scope>NUCLEOTIDE SEQUENCE [LARGE SCALE GENOMIC DNA]</scope>
</reference>
<evidence type="ECO:0008006" key="7">
    <source>
        <dbReference type="Google" id="ProtNLM"/>
    </source>
</evidence>
<dbReference type="EMBL" id="CAUYUE010000004">
    <property type="protein sequence ID" value="CAK0762807.1"/>
    <property type="molecule type" value="Genomic_DNA"/>
</dbReference>
<dbReference type="Proteomes" id="UP001314263">
    <property type="component" value="Unassembled WGS sequence"/>
</dbReference>
<proteinExistence type="inferred from homology"/>
<dbReference type="GO" id="GO:0005730">
    <property type="term" value="C:nucleolus"/>
    <property type="evidence" value="ECO:0007669"/>
    <property type="project" value="TreeGrafter"/>
</dbReference>
<keyword evidence="6" id="KW-1185">Reference proteome</keyword>
<comment type="similarity">
    <text evidence="2">Belongs to the NOC2 family.</text>
</comment>
<gene>
    <name evidence="5" type="ORF">CVIRNUC_002994</name>
</gene>
<dbReference type="Pfam" id="PF03715">
    <property type="entry name" value="Noc2"/>
    <property type="match status" value="1"/>
</dbReference>
<dbReference type="InterPro" id="IPR005343">
    <property type="entry name" value="Noc2"/>
</dbReference>
<protein>
    <recommendedName>
        <fullName evidence="7">Nucleolar complex protein 2</fullName>
    </recommendedName>
</protein>
<evidence type="ECO:0000256" key="1">
    <source>
        <dbReference type="ARBA" id="ARBA00004123"/>
    </source>
</evidence>
<sequence length="711" mass="78454">MTKRHSVATLTVDELLDGAFLEQGMPASTKAERGAAVGQRNVRGTTQPEKRKAKRKRQDEGAGFQEDLAKLEERDPEFFAYLQQTDSDLLDFSLPPVDTEAEGAEEEDASAQQMEAIGNEKTPDVDADAERHDDDMAAGKAGQGAEKISAEILSRWCLEAKEHASLRATQKLMKAFRIACHYGDIETEMDSTLRSTSVVVFNRLVIFVLKEADQIFRQLLGVTDDAALASGAVKKQPRWNKVEPLLRSFLGNSLHLLGHATSPGMQMFTLRRLRPAIAWLGSFQRLQRKFMRHSLAIFSTSRTALRVQALLFIRQMASMIPDPAMDQALKGVYRAFIRNAKFMTQSSAPDVAFVGSCVVEMFGLDLVRAYEHAFTYIKQLATLLRGAMSSQSTDTYREIYCWQTVSTLELWCKLLAAHHDKEELRPLVYPLCQIIVGAVKLKPTARYYTLHLRLLRSLIRLGGATRVLMPVVPMLLNMLKWAALSKRTSAGANPAQQGPFLLRASKAVLVTSAFQADILQQIMELLAAHFAQWACSMAFPEMAHLPLQQLRRFAKQCKAERLRTPTKALVAAMESNIAYVAAQRAASGALAPKDTASVLGFLASDDNEQKAPLQVFARMLASKAQQQRTMQLTDRVQADAELDSSEDEGAGADGVAAARVPADAAEELAASVHPLAKKKPKAAPTPVLVNRAVEDPAEDQLQDYELSADDD</sequence>
<accession>A0AAV1HX92</accession>